<evidence type="ECO:0000256" key="1">
    <source>
        <dbReference type="SAM" id="SignalP"/>
    </source>
</evidence>
<reference evidence="2 3" key="1">
    <citation type="journal article" date="2015" name="Genome Announc.">
        <title>Expanding the biotechnology potential of lactobacilli through comparative genomics of 213 strains and associated genera.</title>
        <authorList>
            <person name="Sun Z."/>
            <person name="Harris H.M."/>
            <person name="McCann A."/>
            <person name="Guo C."/>
            <person name="Argimon S."/>
            <person name="Zhang W."/>
            <person name="Yang X."/>
            <person name="Jeffery I.B."/>
            <person name="Cooney J.C."/>
            <person name="Kagawa T.F."/>
            <person name="Liu W."/>
            <person name="Song Y."/>
            <person name="Salvetti E."/>
            <person name="Wrobel A."/>
            <person name="Rasinkangas P."/>
            <person name="Parkhill J."/>
            <person name="Rea M.C."/>
            <person name="O'Sullivan O."/>
            <person name="Ritari J."/>
            <person name="Douillard F.P."/>
            <person name="Paul Ross R."/>
            <person name="Yang R."/>
            <person name="Briner A.E."/>
            <person name="Felis G.E."/>
            <person name="de Vos W.M."/>
            <person name="Barrangou R."/>
            <person name="Klaenhammer T.R."/>
            <person name="Caufield P.W."/>
            <person name="Cui Y."/>
            <person name="Zhang H."/>
            <person name="O'Toole P.W."/>
        </authorList>
    </citation>
    <scope>NUCLEOTIDE SEQUENCE [LARGE SCALE GENOMIC DNA]</scope>
    <source>
        <strain evidence="2 3">DSM 16043</strain>
    </source>
</reference>
<name>A0A0R1UBX0_9LACO</name>
<proteinExistence type="predicted"/>
<evidence type="ECO:0008006" key="4">
    <source>
        <dbReference type="Google" id="ProtNLM"/>
    </source>
</evidence>
<comment type="caution">
    <text evidence="2">The sequence shown here is derived from an EMBL/GenBank/DDBJ whole genome shotgun (WGS) entry which is preliminary data.</text>
</comment>
<protein>
    <recommendedName>
        <fullName evidence="4">SCP domain-containing protein</fullName>
    </recommendedName>
</protein>
<keyword evidence="1" id="KW-0732">Signal</keyword>
<dbReference type="OrthoDB" id="1766522at2"/>
<evidence type="ECO:0000313" key="2">
    <source>
        <dbReference type="EMBL" id="KRL90903.1"/>
    </source>
</evidence>
<gene>
    <name evidence="2" type="ORF">FC46_GL001513</name>
</gene>
<feature type="chain" id="PRO_5006411598" description="SCP domain-containing protein" evidence="1">
    <location>
        <begin position="26"/>
        <end position="342"/>
    </location>
</feature>
<dbReference type="EMBL" id="AZFM01000005">
    <property type="protein sequence ID" value="KRL90903.1"/>
    <property type="molecule type" value="Genomic_DNA"/>
</dbReference>
<accession>A0A0R1UBX0</accession>
<organism evidence="2 3">
    <name type="scientific">Lactobacillus kalixensis DSM 16043</name>
    <dbReference type="NCBI Taxonomy" id="1423763"/>
    <lineage>
        <taxon>Bacteria</taxon>
        <taxon>Bacillati</taxon>
        <taxon>Bacillota</taxon>
        <taxon>Bacilli</taxon>
        <taxon>Lactobacillales</taxon>
        <taxon>Lactobacillaceae</taxon>
        <taxon>Lactobacillus</taxon>
    </lineage>
</organism>
<dbReference type="Proteomes" id="UP000051036">
    <property type="component" value="Unassembled WGS sequence"/>
</dbReference>
<dbReference type="AlphaFoldDB" id="A0A0R1UBX0"/>
<dbReference type="InterPro" id="IPR035940">
    <property type="entry name" value="CAP_sf"/>
</dbReference>
<feature type="signal peptide" evidence="1">
    <location>
        <begin position="1"/>
        <end position="25"/>
    </location>
</feature>
<sequence>MKVKTLLISLAAGILFFGPTGQVSAAKYSQSEASSARSFQKTYQSLETTNYTQSNLYNTLPNFAAPFEAGKLTAGYISTSMDYINYYRSLFGLPSEANHDKDNHDAQIGVAALASVNAKTNLRAHGLLGYKRPAYISKTDWDTAENATLGNINFLESNTGATAGEIVTDLLQDRNNLAGAGNPGHRALLLSARATHIGIGAAYGKDNGKFYSVENGVFADDILRPAVQNTVTYPSKNVFPYELLTSDTPWSAFFANKRISRTPKVYITDLTTGKKSRAVLVRNFGSDYYGSGYTGAISFKPSNQTKIVNTHKYKVQIGNVYTYTFRLFRQKGTISNSDIAKK</sequence>
<keyword evidence="3" id="KW-1185">Reference proteome</keyword>
<dbReference type="RefSeq" id="WP_057797550.1">
    <property type="nucleotide sequence ID" value="NZ_AZFM01000005.1"/>
</dbReference>
<dbReference type="STRING" id="1423763.FC46_GL001513"/>
<dbReference type="PATRIC" id="fig|1423763.3.peg.1537"/>
<evidence type="ECO:0000313" key="3">
    <source>
        <dbReference type="Proteomes" id="UP000051036"/>
    </source>
</evidence>
<dbReference type="SUPFAM" id="SSF55797">
    <property type="entry name" value="PR-1-like"/>
    <property type="match status" value="1"/>
</dbReference>